<gene>
    <name evidence="2" type="ORF">KUTeg_013179</name>
</gene>
<sequence length="119" mass="13494">MELSTKNDKIPDSIEQCNKQSLNDGNENKFSESKQLPYTVMDSESQIPQNNTRLSIRRDSELSNLNKAFSMENISELPVTNTFMRRNSSLPDLLNNTLDDKAQTLQTYARNSSTSSKSI</sequence>
<evidence type="ECO:0000313" key="3">
    <source>
        <dbReference type="Proteomes" id="UP001217089"/>
    </source>
</evidence>
<feature type="region of interest" description="Disordered" evidence="1">
    <location>
        <begin position="1"/>
        <end position="30"/>
    </location>
</feature>
<organism evidence="2 3">
    <name type="scientific">Tegillarca granosa</name>
    <name type="common">Malaysian cockle</name>
    <name type="synonym">Anadara granosa</name>
    <dbReference type="NCBI Taxonomy" id="220873"/>
    <lineage>
        <taxon>Eukaryota</taxon>
        <taxon>Metazoa</taxon>
        <taxon>Spiralia</taxon>
        <taxon>Lophotrochozoa</taxon>
        <taxon>Mollusca</taxon>
        <taxon>Bivalvia</taxon>
        <taxon>Autobranchia</taxon>
        <taxon>Pteriomorphia</taxon>
        <taxon>Arcoida</taxon>
        <taxon>Arcoidea</taxon>
        <taxon>Arcidae</taxon>
        <taxon>Tegillarca</taxon>
    </lineage>
</organism>
<comment type="caution">
    <text evidence="2">The sequence shown here is derived from an EMBL/GenBank/DDBJ whole genome shotgun (WGS) entry which is preliminary data.</text>
</comment>
<feature type="compositionally biased region" description="Basic and acidic residues" evidence="1">
    <location>
        <begin position="1"/>
        <end position="12"/>
    </location>
</feature>
<name>A0ABQ9EWZ9_TEGGR</name>
<feature type="compositionally biased region" description="Polar residues" evidence="1">
    <location>
        <begin position="15"/>
        <end position="25"/>
    </location>
</feature>
<keyword evidence="3" id="KW-1185">Reference proteome</keyword>
<accession>A0ABQ9EWZ9</accession>
<reference evidence="2 3" key="1">
    <citation type="submission" date="2022-12" db="EMBL/GenBank/DDBJ databases">
        <title>Chromosome-level genome of Tegillarca granosa.</title>
        <authorList>
            <person name="Kim J."/>
        </authorList>
    </citation>
    <scope>NUCLEOTIDE SEQUENCE [LARGE SCALE GENOMIC DNA]</scope>
    <source>
        <strain evidence="2">Teg-2019</strain>
        <tissue evidence="2">Adductor muscle</tissue>
    </source>
</reference>
<evidence type="ECO:0000256" key="1">
    <source>
        <dbReference type="SAM" id="MobiDB-lite"/>
    </source>
</evidence>
<proteinExistence type="predicted"/>
<evidence type="ECO:0000313" key="2">
    <source>
        <dbReference type="EMBL" id="KAJ8308305.1"/>
    </source>
</evidence>
<dbReference type="EMBL" id="JARBDR010000657">
    <property type="protein sequence ID" value="KAJ8308305.1"/>
    <property type="molecule type" value="Genomic_DNA"/>
</dbReference>
<protein>
    <submittedName>
        <fullName evidence="2">Uncharacterized protein</fullName>
    </submittedName>
</protein>
<dbReference type="Proteomes" id="UP001217089">
    <property type="component" value="Unassembled WGS sequence"/>
</dbReference>